<accession>A0A1D1Z0F0</accession>
<sequence length="126" mass="14001">ERERERDDYPRRRSTCRRRRGELRRGEAEWAAAEPGELRRVPAGAASPAREAAAGRPVGARPRGGPPRGLLHGGGHAPLLPLRLLRIVAAEGGDEVRSRASMTALSFFRSPHADELRRRERSQVLQ</sequence>
<organism evidence="2">
    <name type="scientific">Anthurium amnicola</name>
    <dbReference type="NCBI Taxonomy" id="1678845"/>
    <lineage>
        <taxon>Eukaryota</taxon>
        <taxon>Viridiplantae</taxon>
        <taxon>Streptophyta</taxon>
        <taxon>Embryophyta</taxon>
        <taxon>Tracheophyta</taxon>
        <taxon>Spermatophyta</taxon>
        <taxon>Magnoliopsida</taxon>
        <taxon>Liliopsida</taxon>
        <taxon>Araceae</taxon>
        <taxon>Pothoideae</taxon>
        <taxon>Potheae</taxon>
        <taxon>Anthurium</taxon>
    </lineage>
</organism>
<feature type="compositionally biased region" description="Basic residues" evidence="1">
    <location>
        <begin position="12"/>
        <end position="22"/>
    </location>
</feature>
<gene>
    <name evidence="2" type="ORF">g.6678</name>
</gene>
<protein>
    <submittedName>
        <fullName evidence="2">Uncharacterized protein</fullName>
    </submittedName>
</protein>
<dbReference type="AlphaFoldDB" id="A0A1D1Z0F0"/>
<reference evidence="2" key="1">
    <citation type="submission" date="2015-07" db="EMBL/GenBank/DDBJ databases">
        <title>Transcriptome Assembly of Anthurium amnicola.</title>
        <authorList>
            <person name="Suzuki J."/>
        </authorList>
    </citation>
    <scope>NUCLEOTIDE SEQUENCE</scope>
</reference>
<feature type="non-terminal residue" evidence="2">
    <location>
        <position position="1"/>
    </location>
</feature>
<evidence type="ECO:0000313" key="2">
    <source>
        <dbReference type="EMBL" id="JAT60378.1"/>
    </source>
</evidence>
<dbReference type="EMBL" id="GDJX01007558">
    <property type="protein sequence ID" value="JAT60378.1"/>
    <property type="molecule type" value="Transcribed_RNA"/>
</dbReference>
<evidence type="ECO:0000256" key="1">
    <source>
        <dbReference type="SAM" id="MobiDB-lite"/>
    </source>
</evidence>
<proteinExistence type="predicted"/>
<name>A0A1D1Z0F0_9ARAE</name>
<feature type="region of interest" description="Disordered" evidence="1">
    <location>
        <begin position="1"/>
        <end position="74"/>
    </location>
</feature>
<feature type="compositionally biased region" description="Low complexity" evidence="1">
    <location>
        <begin position="42"/>
        <end position="63"/>
    </location>
</feature>
<feature type="compositionally biased region" description="Basic and acidic residues" evidence="1">
    <location>
        <begin position="1"/>
        <end position="11"/>
    </location>
</feature>